<dbReference type="InParanoid" id="A0A132B7N6"/>
<protein>
    <submittedName>
        <fullName evidence="2">Uncharacterized protein</fullName>
    </submittedName>
</protein>
<keyword evidence="3" id="KW-1185">Reference proteome</keyword>
<dbReference type="EMBL" id="KQ947437">
    <property type="protein sequence ID" value="KUJ07999.1"/>
    <property type="molecule type" value="Genomic_DNA"/>
</dbReference>
<dbReference type="KEGG" id="psco:LY89DRAFT_765403"/>
<feature type="region of interest" description="Disordered" evidence="1">
    <location>
        <begin position="175"/>
        <end position="194"/>
    </location>
</feature>
<sequence length="287" mass="33679">MSTMFEMRFQMLVQRLTVASSDEVSSDLWWAAWLSKMQDLCPYSTRSLNACCTEVQVFRVNIPCFSSRNLIDSSRQATESRPETIDKRQTTTEKQGWADNEMMGGDWGLDNIRARESGGGGWRKGIREYWRSSGSGGKGEAEMDDSTTIRCKPPIRGPRRFYERTNDIERATERYRTSDRHRMSERHRPNDRERTTANDRYRFRHRRVVRCIWGWMTWWTGWWILREECPGVALEIWKNVREKSWSGRVGASKIGMADVRRGTAGRYFGKKGYCFGWERWTEEDSGG</sequence>
<gene>
    <name evidence="2" type="ORF">LY89DRAFT_765403</name>
</gene>
<feature type="region of interest" description="Disordered" evidence="1">
    <location>
        <begin position="75"/>
        <end position="101"/>
    </location>
</feature>
<evidence type="ECO:0000313" key="2">
    <source>
        <dbReference type="EMBL" id="KUJ07999.1"/>
    </source>
</evidence>
<organism evidence="2 3">
    <name type="scientific">Mollisia scopiformis</name>
    <name type="common">Conifer needle endophyte fungus</name>
    <name type="synonym">Phialocephala scopiformis</name>
    <dbReference type="NCBI Taxonomy" id="149040"/>
    <lineage>
        <taxon>Eukaryota</taxon>
        <taxon>Fungi</taxon>
        <taxon>Dikarya</taxon>
        <taxon>Ascomycota</taxon>
        <taxon>Pezizomycotina</taxon>
        <taxon>Leotiomycetes</taxon>
        <taxon>Helotiales</taxon>
        <taxon>Mollisiaceae</taxon>
        <taxon>Mollisia</taxon>
    </lineage>
</organism>
<feature type="compositionally biased region" description="Basic and acidic residues" evidence="1">
    <location>
        <begin position="78"/>
        <end position="91"/>
    </location>
</feature>
<dbReference type="AlphaFoldDB" id="A0A132B7N6"/>
<reference evidence="2 3" key="1">
    <citation type="submission" date="2015-10" db="EMBL/GenBank/DDBJ databases">
        <title>Full genome of DAOMC 229536 Phialocephala scopiformis, a fungal endophyte of spruce producing the potent anti-insectan compound rugulosin.</title>
        <authorList>
            <consortium name="DOE Joint Genome Institute"/>
            <person name="Walker A.K."/>
            <person name="Frasz S.L."/>
            <person name="Seifert K.A."/>
            <person name="Miller J.D."/>
            <person name="Mondo S.J."/>
            <person name="Labutti K."/>
            <person name="Lipzen A."/>
            <person name="Dockter R."/>
            <person name="Kennedy M."/>
            <person name="Grigoriev I.V."/>
            <person name="Spatafora J.W."/>
        </authorList>
    </citation>
    <scope>NUCLEOTIDE SEQUENCE [LARGE SCALE GENOMIC DNA]</scope>
    <source>
        <strain evidence="2 3">CBS 120377</strain>
    </source>
</reference>
<proteinExistence type="predicted"/>
<evidence type="ECO:0000313" key="3">
    <source>
        <dbReference type="Proteomes" id="UP000070700"/>
    </source>
</evidence>
<dbReference type="RefSeq" id="XP_018062354.1">
    <property type="nucleotide sequence ID" value="XM_018221669.1"/>
</dbReference>
<dbReference type="Proteomes" id="UP000070700">
    <property type="component" value="Unassembled WGS sequence"/>
</dbReference>
<dbReference type="GeneID" id="28831395"/>
<accession>A0A132B7N6</accession>
<evidence type="ECO:0000256" key="1">
    <source>
        <dbReference type="SAM" id="MobiDB-lite"/>
    </source>
</evidence>
<name>A0A132B7N6_MOLSC</name>